<dbReference type="EMBL" id="AGNK02006138">
    <property type="status" value="NOT_ANNOTATED_CDS"/>
    <property type="molecule type" value="Genomic_DNA"/>
</dbReference>
<dbReference type="EnsemblPlants" id="KQK92773">
    <property type="protein sequence ID" value="KQK92773"/>
    <property type="gene ID" value="SETIT_038520mg"/>
</dbReference>
<keyword evidence="2" id="KW-1185">Reference proteome</keyword>
<dbReference type="Gramene" id="KQK92773">
    <property type="protein sequence ID" value="KQK92773"/>
    <property type="gene ID" value="SETIT_038520mg"/>
</dbReference>
<protein>
    <submittedName>
        <fullName evidence="1">Uncharacterized protein</fullName>
    </submittedName>
</protein>
<dbReference type="InParanoid" id="K4AI13"/>
<dbReference type="Proteomes" id="UP000004995">
    <property type="component" value="Unassembled WGS sequence"/>
</dbReference>
<reference evidence="2" key="1">
    <citation type="journal article" date="2012" name="Nat. Biotechnol.">
        <title>Reference genome sequence of the model plant Setaria.</title>
        <authorList>
            <person name="Bennetzen J.L."/>
            <person name="Schmutz J."/>
            <person name="Wang H."/>
            <person name="Percifield R."/>
            <person name="Hawkins J."/>
            <person name="Pontaroli A.C."/>
            <person name="Estep M."/>
            <person name="Feng L."/>
            <person name="Vaughn J.N."/>
            <person name="Grimwood J."/>
            <person name="Jenkins J."/>
            <person name="Barry K."/>
            <person name="Lindquist E."/>
            <person name="Hellsten U."/>
            <person name="Deshpande S."/>
            <person name="Wang X."/>
            <person name="Wu X."/>
            <person name="Mitros T."/>
            <person name="Triplett J."/>
            <person name="Yang X."/>
            <person name="Ye C.Y."/>
            <person name="Mauro-Herrera M."/>
            <person name="Wang L."/>
            <person name="Li P."/>
            <person name="Sharma M."/>
            <person name="Sharma R."/>
            <person name="Ronald P.C."/>
            <person name="Panaud O."/>
            <person name="Kellogg E.A."/>
            <person name="Brutnell T.P."/>
            <person name="Doust A.N."/>
            <person name="Tuskan G.A."/>
            <person name="Rokhsar D."/>
            <person name="Devos K.M."/>
        </authorList>
    </citation>
    <scope>NUCLEOTIDE SEQUENCE [LARGE SCALE GENOMIC DNA]</scope>
    <source>
        <strain evidence="2">cv. Yugu1</strain>
    </source>
</reference>
<accession>K4AI13</accession>
<dbReference type="AlphaFoldDB" id="K4AI13"/>
<sequence length="49" mass="5759">MIHHFMVNINVLQIMNIPHLQSMHSKSTFKTLFNLVSTNHQYYASSAPW</sequence>
<organism evidence="1 2">
    <name type="scientific">Setaria italica</name>
    <name type="common">Foxtail millet</name>
    <name type="synonym">Panicum italicum</name>
    <dbReference type="NCBI Taxonomy" id="4555"/>
    <lineage>
        <taxon>Eukaryota</taxon>
        <taxon>Viridiplantae</taxon>
        <taxon>Streptophyta</taxon>
        <taxon>Embryophyta</taxon>
        <taxon>Tracheophyta</taxon>
        <taxon>Spermatophyta</taxon>
        <taxon>Magnoliopsida</taxon>
        <taxon>Liliopsida</taxon>
        <taxon>Poales</taxon>
        <taxon>Poaceae</taxon>
        <taxon>PACMAD clade</taxon>
        <taxon>Panicoideae</taxon>
        <taxon>Panicodae</taxon>
        <taxon>Paniceae</taxon>
        <taxon>Cenchrinae</taxon>
        <taxon>Setaria</taxon>
    </lineage>
</organism>
<evidence type="ECO:0000313" key="2">
    <source>
        <dbReference type="Proteomes" id="UP000004995"/>
    </source>
</evidence>
<reference evidence="1" key="2">
    <citation type="submission" date="2018-08" db="UniProtKB">
        <authorList>
            <consortium name="EnsemblPlants"/>
        </authorList>
    </citation>
    <scope>IDENTIFICATION</scope>
    <source>
        <strain evidence="1">Yugu1</strain>
    </source>
</reference>
<evidence type="ECO:0000313" key="1">
    <source>
        <dbReference type="EnsemblPlants" id="KQK92773"/>
    </source>
</evidence>
<name>K4AI13_SETIT</name>
<proteinExistence type="predicted"/>
<dbReference type="HOGENOM" id="CLU_3145373_0_0_1"/>